<comment type="caution">
    <text evidence="2">The sequence shown here is derived from an EMBL/GenBank/DDBJ whole genome shotgun (WGS) entry which is preliminary data.</text>
</comment>
<keyword evidence="1" id="KW-1133">Transmembrane helix</keyword>
<dbReference type="Pfam" id="PF09515">
    <property type="entry name" value="Thia_YuaJ"/>
    <property type="match status" value="1"/>
</dbReference>
<gene>
    <name evidence="2" type="ORF">N781_03940</name>
</gene>
<dbReference type="GO" id="GO:0005886">
    <property type="term" value="C:plasma membrane"/>
    <property type="evidence" value="ECO:0007669"/>
    <property type="project" value="InterPro"/>
</dbReference>
<dbReference type="AlphaFoldDB" id="A0A0A5GEJ3"/>
<accession>A0A0A5GEJ3</accession>
<keyword evidence="1" id="KW-0812">Transmembrane</keyword>
<proteinExistence type="predicted"/>
<dbReference type="STRING" id="1385510.GCA_000425205_02288"/>
<organism evidence="2 3">
    <name type="scientific">Pontibacillus halophilus JSM 076056 = DSM 19796</name>
    <dbReference type="NCBI Taxonomy" id="1385510"/>
    <lineage>
        <taxon>Bacteria</taxon>
        <taxon>Bacillati</taxon>
        <taxon>Bacillota</taxon>
        <taxon>Bacilli</taxon>
        <taxon>Bacillales</taxon>
        <taxon>Bacillaceae</taxon>
        <taxon>Pontibacillus</taxon>
    </lineage>
</organism>
<keyword evidence="1" id="KW-0472">Membrane</keyword>
<dbReference type="Proteomes" id="UP000030528">
    <property type="component" value="Unassembled WGS sequence"/>
</dbReference>
<evidence type="ECO:0000256" key="1">
    <source>
        <dbReference type="SAM" id="Phobius"/>
    </source>
</evidence>
<keyword evidence="3" id="KW-1185">Reference proteome</keyword>
<dbReference type="RefSeq" id="WP_026800637.1">
    <property type="nucleotide sequence ID" value="NZ_AULI01000009.1"/>
</dbReference>
<feature type="transmembrane region" description="Helical" evidence="1">
    <location>
        <begin position="115"/>
        <end position="143"/>
    </location>
</feature>
<feature type="transmembrane region" description="Helical" evidence="1">
    <location>
        <begin position="32"/>
        <end position="51"/>
    </location>
</feature>
<dbReference type="OrthoDB" id="9795813at2"/>
<dbReference type="InterPro" id="IPR012651">
    <property type="entry name" value="Thia_Transptr_ThiT"/>
</dbReference>
<dbReference type="eggNOG" id="COG3859">
    <property type="taxonomic scope" value="Bacteria"/>
</dbReference>
<name>A0A0A5GEJ3_9BACI</name>
<dbReference type="EMBL" id="AVPE01000009">
    <property type="protein sequence ID" value="KGX91636.1"/>
    <property type="molecule type" value="Genomic_DNA"/>
</dbReference>
<feature type="transmembrane region" description="Helical" evidence="1">
    <location>
        <begin position="83"/>
        <end position="103"/>
    </location>
</feature>
<evidence type="ECO:0000313" key="3">
    <source>
        <dbReference type="Proteomes" id="UP000030528"/>
    </source>
</evidence>
<feature type="transmembrane region" description="Helical" evidence="1">
    <location>
        <begin position="7"/>
        <end position="26"/>
    </location>
</feature>
<feature type="transmembrane region" description="Helical" evidence="1">
    <location>
        <begin position="58"/>
        <end position="77"/>
    </location>
</feature>
<evidence type="ECO:0000313" key="2">
    <source>
        <dbReference type="EMBL" id="KGX91636.1"/>
    </source>
</evidence>
<dbReference type="GO" id="GO:0015234">
    <property type="term" value="F:thiamine transmembrane transporter activity"/>
    <property type="evidence" value="ECO:0007669"/>
    <property type="project" value="InterPro"/>
</dbReference>
<sequence length="188" mass="21238">MERKKILFLVEIPMFATLAFILDFFPFLSFKLWAQGGSVSFSMVPVLLVAFRWGIKGGIYSGLLFGLLNMLFGGYVFTPVQAALDYIVAFGAIGLSGVFSHGVRQANKNGHKKRFLTYITFGALIGSTVRFLCHFIAGIVFFSQYTPEGQTVWYYALWYNGSYMLPSFLLSTIILSLLFYKQPRLLRT</sequence>
<reference evidence="2 3" key="1">
    <citation type="submission" date="2013-08" db="EMBL/GenBank/DDBJ databases">
        <authorList>
            <person name="Huang J."/>
            <person name="Wang G."/>
        </authorList>
    </citation>
    <scope>NUCLEOTIDE SEQUENCE [LARGE SCALE GENOMIC DNA]</scope>
    <source>
        <strain evidence="2 3">JSM 076056</strain>
    </source>
</reference>
<dbReference type="Gene3D" id="1.10.1760.20">
    <property type="match status" value="1"/>
</dbReference>
<protein>
    <submittedName>
        <fullName evidence="2">Thiamine transporter ThiT</fullName>
    </submittedName>
</protein>
<dbReference type="NCBIfam" id="TIGR02357">
    <property type="entry name" value="ECF_ThiT_YuaJ"/>
    <property type="match status" value="1"/>
</dbReference>
<feature type="transmembrane region" description="Helical" evidence="1">
    <location>
        <begin position="163"/>
        <end position="180"/>
    </location>
</feature>